<dbReference type="Gene3D" id="1.10.1200.10">
    <property type="entry name" value="ACP-like"/>
    <property type="match status" value="1"/>
</dbReference>
<dbReference type="RefSeq" id="WP_114408411.1">
    <property type="nucleotide sequence ID" value="NZ_QOWE01000021.1"/>
</dbReference>
<feature type="domain" description="Carrier" evidence="3">
    <location>
        <begin position="1"/>
        <end position="78"/>
    </location>
</feature>
<dbReference type="GO" id="GO:0000036">
    <property type="term" value="F:acyl carrier activity"/>
    <property type="evidence" value="ECO:0007669"/>
    <property type="project" value="TreeGrafter"/>
</dbReference>
<protein>
    <submittedName>
        <fullName evidence="4">Phosphopantetheine-binding protein</fullName>
    </submittedName>
</protein>
<evidence type="ECO:0000259" key="3">
    <source>
        <dbReference type="PROSITE" id="PS50075"/>
    </source>
</evidence>
<evidence type="ECO:0000256" key="1">
    <source>
        <dbReference type="ARBA" id="ARBA00022450"/>
    </source>
</evidence>
<organism evidence="4 5">
    <name type="scientific">Larkinella punicea</name>
    <dbReference type="NCBI Taxonomy" id="2315727"/>
    <lineage>
        <taxon>Bacteria</taxon>
        <taxon>Pseudomonadati</taxon>
        <taxon>Bacteroidota</taxon>
        <taxon>Cytophagia</taxon>
        <taxon>Cytophagales</taxon>
        <taxon>Spirosomataceae</taxon>
        <taxon>Larkinella</taxon>
    </lineage>
</organism>
<dbReference type="SUPFAM" id="SSF47336">
    <property type="entry name" value="ACP-like"/>
    <property type="match status" value="1"/>
</dbReference>
<dbReference type="PANTHER" id="PTHR20863:SF76">
    <property type="entry name" value="CARRIER DOMAIN-CONTAINING PROTEIN"/>
    <property type="match status" value="1"/>
</dbReference>
<dbReference type="PANTHER" id="PTHR20863">
    <property type="entry name" value="ACYL CARRIER PROTEIN"/>
    <property type="match status" value="1"/>
</dbReference>
<gene>
    <name evidence="4" type="ORF">DUE52_22970</name>
</gene>
<sequence>MIAEQIDNRLHDLLVGMGINQTALTDHTNFSKDLGLDSLDITDLLLQVEINFGIRIPDQEWWKLETFGQLKEYLAQETQFD</sequence>
<evidence type="ECO:0000313" key="5">
    <source>
        <dbReference type="Proteomes" id="UP000253383"/>
    </source>
</evidence>
<dbReference type="Proteomes" id="UP000253383">
    <property type="component" value="Unassembled WGS sequence"/>
</dbReference>
<keyword evidence="5" id="KW-1185">Reference proteome</keyword>
<reference evidence="4 5" key="1">
    <citation type="submission" date="2018-07" db="EMBL/GenBank/DDBJ databases">
        <title>Genome analysis of Larkinella rosea.</title>
        <authorList>
            <person name="Zhou Z."/>
            <person name="Wang G."/>
        </authorList>
    </citation>
    <scope>NUCLEOTIDE SEQUENCE [LARGE SCALE GENOMIC DNA]</scope>
    <source>
        <strain evidence="5">zzj9</strain>
    </source>
</reference>
<dbReference type="PROSITE" id="PS50075">
    <property type="entry name" value="CARRIER"/>
    <property type="match status" value="1"/>
</dbReference>
<name>A0A368JHM9_9BACT</name>
<dbReference type="AlphaFoldDB" id="A0A368JHM9"/>
<dbReference type="GO" id="GO:0000035">
    <property type="term" value="F:acyl binding"/>
    <property type="evidence" value="ECO:0007669"/>
    <property type="project" value="TreeGrafter"/>
</dbReference>
<dbReference type="InterPro" id="IPR003231">
    <property type="entry name" value="ACP"/>
</dbReference>
<dbReference type="OrthoDB" id="9804551at2"/>
<dbReference type="Pfam" id="PF00550">
    <property type="entry name" value="PP-binding"/>
    <property type="match status" value="1"/>
</dbReference>
<comment type="caution">
    <text evidence="4">The sequence shown here is derived from an EMBL/GenBank/DDBJ whole genome shotgun (WGS) entry which is preliminary data.</text>
</comment>
<keyword evidence="2" id="KW-0597">Phosphoprotein</keyword>
<dbReference type="EMBL" id="QOWE01000021">
    <property type="protein sequence ID" value="RCR67179.1"/>
    <property type="molecule type" value="Genomic_DNA"/>
</dbReference>
<keyword evidence="1" id="KW-0596">Phosphopantetheine</keyword>
<dbReference type="InterPro" id="IPR009081">
    <property type="entry name" value="PP-bd_ACP"/>
</dbReference>
<dbReference type="InterPro" id="IPR036736">
    <property type="entry name" value="ACP-like_sf"/>
</dbReference>
<accession>A0A368JHM9</accession>
<proteinExistence type="predicted"/>
<evidence type="ECO:0000313" key="4">
    <source>
        <dbReference type="EMBL" id="RCR67179.1"/>
    </source>
</evidence>
<evidence type="ECO:0000256" key="2">
    <source>
        <dbReference type="ARBA" id="ARBA00022553"/>
    </source>
</evidence>